<dbReference type="RefSeq" id="WP_103911030.1">
    <property type="nucleotide sequence ID" value="NZ_FNUZ01000004.1"/>
</dbReference>
<organism evidence="2 3">
    <name type="scientific">Thalassococcus halodurans</name>
    <dbReference type="NCBI Taxonomy" id="373675"/>
    <lineage>
        <taxon>Bacteria</taxon>
        <taxon>Pseudomonadati</taxon>
        <taxon>Pseudomonadota</taxon>
        <taxon>Alphaproteobacteria</taxon>
        <taxon>Rhodobacterales</taxon>
        <taxon>Roseobacteraceae</taxon>
        <taxon>Thalassococcus</taxon>
    </lineage>
</organism>
<dbReference type="OrthoDB" id="7876341at2"/>
<keyword evidence="1" id="KW-0812">Transmembrane</keyword>
<sequence length="68" mass="6912">MALVMIMAGSIVGSLSALAGWTAFDLGFLQSFGVYLAISLGFGVLGAMLSLSTNSDEDCHGMVGLAKP</sequence>
<gene>
    <name evidence="2" type="ORF">SAMN04488045_2705</name>
</gene>
<protein>
    <submittedName>
        <fullName evidence="2">Uncharacterized protein</fullName>
    </submittedName>
</protein>
<dbReference type="EMBL" id="FNUZ01000004">
    <property type="protein sequence ID" value="SEG41019.1"/>
    <property type="molecule type" value="Genomic_DNA"/>
</dbReference>
<keyword evidence="3" id="KW-1185">Reference proteome</keyword>
<name>A0A1H5ZX38_9RHOB</name>
<evidence type="ECO:0000256" key="1">
    <source>
        <dbReference type="SAM" id="Phobius"/>
    </source>
</evidence>
<dbReference type="AlphaFoldDB" id="A0A1H5ZX38"/>
<evidence type="ECO:0000313" key="2">
    <source>
        <dbReference type="EMBL" id="SEG41019.1"/>
    </source>
</evidence>
<dbReference type="Proteomes" id="UP000236752">
    <property type="component" value="Unassembled WGS sequence"/>
</dbReference>
<evidence type="ECO:0000313" key="3">
    <source>
        <dbReference type="Proteomes" id="UP000236752"/>
    </source>
</evidence>
<proteinExistence type="predicted"/>
<keyword evidence="1" id="KW-1133">Transmembrane helix</keyword>
<keyword evidence="1" id="KW-0472">Membrane</keyword>
<accession>A0A1H5ZX38</accession>
<feature type="transmembrane region" description="Helical" evidence="1">
    <location>
        <begin position="29"/>
        <end position="51"/>
    </location>
</feature>
<reference evidence="2 3" key="1">
    <citation type="submission" date="2016-10" db="EMBL/GenBank/DDBJ databases">
        <authorList>
            <person name="de Groot N.N."/>
        </authorList>
    </citation>
    <scope>NUCLEOTIDE SEQUENCE [LARGE SCALE GENOMIC DNA]</scope>
    <source>
        <strain evidence="2 3">DSM 26915</strain>
    </source>
</reference>